<reference evidence="2" key="2">
    <citation type="submission" date="2016-02" db="EMBL/GenBank/DDBJ databases">
        <title>Draft genome sequence of five rapidly growing Mycobacterium species.</title>
        <authorList>
            <person name="Katahira K."/>
            <person name="Gotou Y."/>
            <person name="Iida K."/>
            <person name="Ogura Y."/>
            <person name="Hayashi T."/>
        </authorList>
    </citation>
    <scope>NUCLEOTIDE SEQUENCE [LARGE SCALE GENOMIC DNA]</scope>
    <source>
        <strain evidence="2">JCM15298</strain>
    </source>
</reference>
<comment type="caution">
    <text evidence="1">The sequence shown here is derived from an EMBL/GenBank/DDBJ whole genome shotgun (WGS) entry which is preliminary data.</text>
</comment>
<proteinExistence type="predicted"/>
<keyword evidence="2" id="KW-1185">Reference proteome</keyword>
<dbReference type="Proteomes" id="UP000069443">
    <property type="component" value="Unassembled WGS sequence"/>
</dbReference>
<dbReference type="RefSeq" id="WP_062656045.1">
    <property type="nucleotide sequence ID" value="NZ_BCSY01000035.1"/>
</dbReference>
<name>A0A100WB84_MYCCR</name>
<dbReference type="OrthoDB" id="4775594at2"/>
<dbReference type="EMBL" id="BCSY01000035">
    <property type="protein sequence ID" value="GAS94843.1"/>
    <property type="molecule type" value="Genomic_DNA"/>
</dbReference>
<evidence type="ECO:0000313" key="1">
    <source>
        <dbReference type="EMBL" id="GAS94843.1"/>
    </source>
</evidence>
<accession>A0A100WB84</accession>
<protein>
    <submittedName>
        <fullName evidence="1">Uncharacterized protein</fullName>
    </submittedName>
</protein>
<reference evidence="2" key="1">
    <citation type="journal article" date="2016" name="Genome Announc.">
        <title>Draft Genome Sequences of Five Rapidly Growing Mycobacterium Species, M. thermoresistibile, M. fortuitum subsp. acetamidolyticum, M. canariasense, M. brisbanense, and M. novocastrense.</title>
        <authorList>
            <person name="Katahira K."/>
            <person name="Ogura Y."/>
            <person name="Gotoh Y."/>
            <person name="Hayashi T."/>
        </authorList>
    </citation>
    <scope>NUCLEOTIDE SEQUENCE [LARGE SCALE GENOMIC DNA]</scope>
    <source>
        <strain evidence="2">JCM15298</strain>
    </source>
</reference>
<gene>
    <name evidence="1" type="ORF">RMCC_1809</name>
</gene>
<organism evidence="1 2">
    <name type="scientific">Mycolicibacterium canariasense</name>
    <name type="common">Mycobacterium canariasense</name>
    <dbReference type="NCBI Taxonomy" id="228230"/>
    <lineage>
        <taxon>Bacteria</taxon>
        <taxon>Bacillati</taxon>
        <taxon>Actinomycetota</taxon>
        <taxon>Actinomycetes</taxon>
        <taxon>Mycobacteriales</taxon>
        <taxon>Mycobacteriaceae</taxon>
        <taxon>Mycolicibacterium</taxon>
    </lineage>
</organism>
<dbReference type="STRING" id="228230.RMCC_1809"/>
<dbReference type="AlphaFoldDB" id="A0A100WB84"/>
<sequence>MTIPSLRLPAPPTPAVAGRFRARAVDVDAVRVVLGVTTKADILALCPSANVGVGGCTDNPDSADLRWVIVATSTGPVPALDGDWIVALSAGFEVLSNARFRARFAPLGDSDGN</sequence>
<evidence type="ECO:0000313" key="2">
    <source>
        <dbReference type="Proteomes" id="UP000069443"/>
    </source>
</evidence>